<reference evidence="3" key="5">
    <citation type="submission" date="2015-06" db="UniProtKB">
        <authorList>
            <consortium name="EnsemblFungi"/>
        </authorList>
    </citation>
    <scope>IDENTIFICATION</scope>
    <source>
        <strain evidence="3">ATCC 64411</strain>
    </source>
</reference>
<dbReference type="EnsemblFungi" id="MAPG_10806T0">
    <property type="protein sequence ID" value="MAPG_10806T0"/>
    <property type="gene ID" value="MAPG_10806"/>
</dbReference>
<dbReference type="Proteomes" id="UP000011715">
    <property type="component" value="Unassembled WGS sequence"/>
</dbReference>
<sequence length="279" mass="30764">MADGHRPQTTDHRPQLQVSDMSVAEPLGRPPHDHRRCCCCCCCTIPICSAAAHNARLAFSSIRCCKRPTVSVKRGTRAGFTGRRDFPAAVIMTYRCCKHPPGAYRPRGHLHTHHSPLQAPDISVMDYIGRRGVQATLPLYAAAASTRHISNGGFTDRRNFKLPSPSRITAASARHIGGRVSRSPLLPFAHQPPPQAPDILAMDHIGSRNFQLPSPSHVAAASTRAISNGAHCHVDQKENADQWRATDFVREVIVIILFFGGHRFYLRTLVTAAKHPIYQ</sequence>
<feature type="compositionally biased region" description="Basic and acidic residues" evidence="1">
    <location>
        <begin position="1"/>
        <end position="14"/>
    </location>
</feature>
<dbReference type="EMBL" id="GL876978">
    <property type="protein sequence ID" value="KLU91857.1"/>
    <property type="molecule type" value="Genomic_DNA"/>
</dbReference>
<proteinExistence type="predicted"/>
<keyword evidence="4" id="KW-1185">Reference proteome</keyword>
<dbReference type="AlphaFoldDB" id="A0A0C4EDK4"/>
<evidence type="ECO:0000313" key="2">
    <source>
        <dbReference type="EMBL" id="KLU91857.1"/>
    </source>
</evidence>
<accession>A0A0C4EDK4</accession>
<dbReference type="EMBL" id="ADBL01002669">
    <property type="status" value="NOT_ANNOTATED_CDS"/>
    <property type="molecule type" value="Genomic_DNA"/>
</dbReference>
<reference evidence="4" key="1">
    <citation type="submission" date="2010-05" db="EMBL/GenBank/DDBJ databases">
        <title>The genome sequence of Magnaporthe poae strain ATCC 64411.</title>
        <authorList>
            <person name="Ma L.-J."/>
            <person name="Dead R."/>
            <person name="Young S."/>
            <person name="Zeng Q."/>
            <person name="Koehrsen M."/>
            <person name="Alvarado L."/>
            <person name="Berlin A."/>
            <person name="Chapman S.B."/>
            <person name="Chen Z."/>
            <person name="Freedman E."/>
            <person name="Gellesch M."/>
            <person name="Goldberg J."/>
            <person name="Griggs A."/>
            <person name="Gujja S."/>
            <person name="Heilman E.R."/>
            <person name="Heiman D."/>
            <person name="Hepburn T."/>
            <person name="Howarth C."/>
            <person name="Jen D."/>
            <person name="Larson L."/>
            <person name="Mehta T."/>
            <person name="Neiman D."/>
            <person name="Pearson M."/>
            <person name="Roberts A."/>
            <person name="Saif S."/>
            <person name="Shea T."/>
            <person name="Shenoy N."/>
            <person name="Sisk P."/>
            <person name="Stolte C."/>
            <person name="Sykes S."/>
            <person name="Walk T."/>
            <person name="White J."/>
            <person name="Yandava C."/>
            <person name="Haas B."/>
            <person name="Nusbaum C."/>
            <person name="Birren B."/>
        </authorList>
    </citation>
    <scope>NUCLEOTIDE SEQUENCE [LARGE SCALE GENOMIC DNA]</scope>
    <source>
        <strain evidence="4">ATCC 64411 / 73-15</strain>
    </source>
</reference>
<evidence type="ECO:0000256" key="1">
    <source>
        <dbReference type="SAM" id="MobiDB-lite"/>
    </source>
</evidence>
<organism evidence="3 4">
    <name type="scientific">Magnaporthiopsis poae (strain ATCC 64411 / 73-15)</name>
    <name type="common">Kentucky bluegrass fungus</name>
    <name type="synonym">Magnaporthe poae</name>
    <dbReference type="NCBI Taxonomy" id="644358"/>
    <lineage>
        <taxon>Eukaryota</taxon>
        <taxon>Fungi</taxon>
        <taxon>Dikarya</taxon>
        <taxon>Ascomycota</taxon>
        <taxon>Pezizomycotina</taxon>
        <taxon>Sordariomycetes</taxon>
        <taxon>Sordariomycetidae</taxon>
        <taxon>Magnaporthales</taxon>
        <taxon>Magnaporthaceae</taxon>
        <taxon>Magnaporthiopsis</taxon>
    </lineage>
</organism>
<name>A0A0C4EDK4_MAGP6</name>
<evidence type="ECO:0000313" key="3">
    <source>
        <dbReference type="EnsemblFungi" id="MAPG_10806T0"/>
    </source>
</evidence>
<reference evidence="2" key="3">
    <citation type="submission" date="2011-03" db="EMBL/GenBank/DDBJ databases">
        <title>Annotation of Magnaporthe poae ATCC 64411.</title>
        <authorList>
            <person name="Ma L.-J."/>
            <person name="Dead R."/>
            <person name="Young S.K."/>
            <person name="Zeng Q."/>
            <person name="Gargeya S."/>
            <person name="Fitzgerald M."/>
            <person name="Haas B."/>
            <person name="Abouelleil A."/>
            <person name="Alvarado L."/>
            <person name="Arachchi H.M."/>
            <person name="Berlin A."/>
            <person name="Brown A."/>
            <person name="Chapman S.B."/>
            <person name="Chen Z."/>
            <person name="Dunbar C."/>
            <person name="Freedman E."/>
            <person name="Gearin G."/>
            <person name="Gellesch M."/>
            <person name="Goldberg J."/>
            <person name="Griggs A."/>
            <person name="Gujja S."/>
            <person name="Heiman D."/>
            <person name="Howarth C."/>
            <person name="Larson L."/>
            <person name="Lui A."/>
            <person name="MacDonald P.J.P."/>
            <person name="Mehta T."/>
            <person name="Montmayeur A."/>
            <person name="Murphy C."/>
            <person name="Neiman D."/>
            <person name="Pearson M."/>
            <person name="Priest M."/>
            <person name="Roberts A."/>
            <person name="Saif S."/>
            <person name="Shea T."/>
            <person name="Shenoy N."/>
            <person name="Sisk P."/>
            <person name="Stolte C."/>
            <person name="Sykes S."/>
            <person name="Yandava C."/>
            <person name="Wortman J."/>
            <person name="Nusbaum C."/>
            <person name="Birren B."/>
        </authorList>
    </citation>
    <scope>NUCLEOTIDE SEQUENCE</scope>
    <source>
        <strain evidence="2">ATCC 64411</strain>
    </source>
</reference>
<evidence type="ECO:0000313" key="4">
    <source>
        <dbReference type="Proteomes" id="UP000011715"/>
    </source>
</evidence>
<dbReference type="VEuPathDB" id="FungiDB:MAPG_10806"/>
<reference evidence="3" key="4">
    <citation type="journal article" date="2015" name="G3 (Bethesda)">
        <title>Genome sequences of three phytopathogenic species of the Magnaporthaceae family of fungi.</title>
        <authorList>
            <person name="Okagaki L.H."/>
            <person name="Nunes C.C."/>
            <person name="Sailsbery J."/>
            <person name="Clay B."/>
            <person name="Brown D."/>
            <person name="John T."/>
            <person name="Oh Y."/>
            <person name="Young N."/>
            <person name="Fitzgerald M."/>
            <person name="Haas B.J."/>
            <person name="Zeng Q."/>
            <person name="Young S."/>
            <person name="Adiconis X."/>
            <person name="Fan L."/>
            <person name="Levin J.Z."/>
            <person name="Mitchell T.K."/>
            <person name="Okubara P.A."/>
            <person name="Farman M.L."/>
            <person name="Kohn L.M."/>
            <person name="Birren B."/>
            <person name="Ma L.-J."/>
            <person name="Dean R.A."/>
        </authorList>
    </citation>
    <scope>NUCLEOTIDE SEQUENCE</scope>
    <source>
        <strain evidence="3">ATCC 64411 / 73-15</strain>
    </source>
</reference>
<reference evidence="2" key="2">
    <citation type="submission" date="2010-05" db="EMBL/GenBank/DDBJ databases">
        <title>The Genome Sequence of Magnaporthe poae strain ATCC 64411.</title>
        <authorList>
            <consortium name="The Broad Institute Genome Sequencing Platform"/>
            <consortium name="Broad Institute Genome Sequencing Center for Infectious Disease"/>
            <person name="Ma L.-J."/>
            <person name="Dead R."/>
            <person name="Young S."/>
            <person name="Zeng Q."/>
            <person name="Koehrsen M."/>
            <person name="Alvarado L."/>
            <person name="Berlin A."/>
            <person name="Chapman S.B."/>
            <person name="Chen Z."/>
            <person name="Freedman E."/>
            <person name="Gellesch M."/>
            <person name="Goldberg J."/>
            <person name="Griggs A."/>
            <person name="Gujja S."/>
            <person name="Heilman E.R."/>
            <person name="Heiman D."/>
            <person name="Hepburn T."/>
            <person name="Howarth C."/>
            <person name="Jen D."/>
            <person name="Larson L."/>
            <person name="Mehta T."/>
            <person name="Neiman D."/>
            <person name="Pearson M."/>
            <person name="Roberts A."/>
            <person name="Saif S."/>
            <person name="Shea T."/>
            <person name="Shenoy N."/>
            <person name="Sisk P."/>
            <person name="Stolte C."/>
            <person name="Sykes S."/>
            <person name="Walk T."/>
            <person name="White J."/>
            <person name="Yandava C."/>
            <person name="Haas B."/>
            <person name="Nusbaum C."/>
            <person name="Birren B."/>
        </authorList>
    </citation>
    <scope>NUCLEOTIDE SEQUENCE</scope>
    <source>
        <strain evidence="2">ATCC 64411</strain>
    </source>
</reference>
<protein>
    <submittedName>
        <fullName evidence="2 3">Uncharacterized protein</fullName>
    </submittedName>
</protein>
<gene>
    <name evidence="2" type="ORF">MAPG_10806</name>
</gene>
<feature type="region of interest" description="Disordered" evidence="1">
    <location>
        <begin position="1"/>
        <end position="25"/>
    </location>
</feature>